<gene>
    <name evidence="1" type="ORF">MENTE1834_LOCUS22557</name>
</gene>
<comment type="caution">
    <text evidence="1">The sequence shown here is derived from an EMBL/GenBank/DDBJ whole genome shotgun (WGS) entry which is preliminary data.</text>
</comment>
<keyword evidence="2" id="KW-1185">Reference proteome</keyword>
<protein>
    <submittedName>
        <fullName evidence="1">Uncharacterized protein</fullName>
    </submittedName>
</protein>
<proteinExistence type="predicted"/>
<evidence type="ECO:0000313" key="2">
    <source>
        <dbReference type="Proteomes" id="UP001497535"/>
    </source>
</evidence>
<name>A0ACB0ZAY9_MELEN</name>
<sequence length="1361" mass="154365">MAAISSSSPFGKVPNHHLFETSELPNHHFELNKTTNRIFDSSDCLTNRRFGISNDFYKNSRILPNTEKLRYIDEEFIESEQIGVKHDNKDIFNVAAFNKSFATEKTFEQLKRNEEEEKQQKQQTRLQIQQLEKHKTFEQNINVYKNIYSSEFINSEISENKEKIRERELLEKINFVNEIKAENNIEDKKSEKKKKKRRNRKTNLGDELFDFDVNNNNELGIHTTLLLRQQPALRVKAIIEKLLYTSGREQRGALFTLKSLFQEDKDLVHAFVQNGGLEALVKLGRGSDQNHQNHILRALGQLMLYVDGMNGVIAHNDTICWLYELLDSPLYDKQNFRSLSTPHVSWVRVFMFLLLFFVYRLVVKTALKLLLVFVEYTEPNSLLFLAAISKVERGKNQPDWCSLMRILNDVQASDHETLVFGMTVINKTLHGVPDQDTYFDAIEALESQGMNDSLATLCKLNNTQLSQQCALYEQELRREDAAIESDTSSLGGGASNGAQNCVAKMRLNGNAVATDRRNQMRKKQLEHEEIMIRQQQNAKKIFNNKIEEQQQKLQETPKHQQILTNGTSALHKQIVVEPSKQRLEMNATLDEMADKFQQSLNIEAKKQQKISEMNIIKPEKLELEKENIDEPSSPEETKPPPVKAPPPMIPTNIFSPTEHKSMDFPEPPPVKELTPPPPEPSKPKKVIIADDDDGGGGGGFAAMLQRRAKKMESGSNLRKLVEPKASESEQKWKEAGERLKEKPMIINDLDFSEFISDFEQDPLVLTKMAQMAQDRGLLPGGGGAPPPPPPLVGAPPPPPPPMAGGVPPPPPMGLQAPGSGNRSLREPSPGPSSSKNSLLKLHWKEAQHEAPPVPALKRKGTFWSKVSGQPAQIDTTKLARLFEQKPKEVVVKKTGTESKPQMLQVLSVKRSQAINIGLTKLPPVNVIPTAIRKFDATVLNKEGIEKILSTMMPSLEEVERIREAQAEQPDTPLGPAEQFMLSLSEIDCLLERLRLWLFMLDYQNVEQEVADALMEWNNAMKQVEESKTFRAAMGMLLAIGNALNGTDIKAFQLDYLSRASEVKDPVHKYPLTHHLAEYMIDHYTEGSDMYSELGSVSRSSRLDFEAFFDNLKKMEQDCKNCFDYVAKISQKDNNSSMKKKVNDFLTEVAERIHRLKHVQRTTAHRWNAFLLYFGYSPSEVKDQKPVNVFKMVIEFALEYRTARDKILQTRKRLADKRERNKTRGMMIGAAQNVAGNVINKRRGAKEGGAELMTDKERHQEMSRLLTGGGGLTNGDETLTRKKLGTTRPSQRPINAAEIVGGDDYNDELLDGVVRTVTAQTDTREAGRRRARVLHRKSLRRTRTIQQEQLVDLNNGHNVTLS</sequence>
<dbReference type="EMBL" id="CAVMJV010000028">
    <property type="protein sequence ID" value="CAK5075734.1"/>
    <property type="molecule type" value="Genomic_DNA"/>
</dbReference>
<organism evidence="1 2">
    <name type="scientific">Meloidogyne enterolobii</name>
    <name type="common">Root-knot nematode worm</name>
    <name type="synonym">Meloidogyne mayaguensis</name>
    <dbReference type="NCBI Taxonomy" id="390850"/>
    <lineage>
        <taxon>Eukaryota</taxon>
        <taxon>Metazoa</taxon>
        <taxon>Ecdysozoa</taxon>
        <taxon>Nematoda</taxon>
        <taxon>Chromadorea</taxon>
        <taxon>Rhabditida</taxon>
        <taxon>Tylenchina</taxon>
        <taxon>Tylenchomorpha</taxon>
        <taxon>Tylenchoidea</taxon>
        <taxon>Meloidogynidae</taxon>
        <taxon>Meloidogyninae</taxon>
        <taxon>Meloidogyne</taxon>
    </lineage>
</organism>
<reference evidence="1" key="1">
    <citation type="submission" date="2023-11" db="EMBL/GenBank/DDBJ databases">
        <authorList>
            <person name="Poullet M."/>
        </authorList>
    </citation>
    <scope>NUCLEOTIDE SEQUENCE</scope>
    <source>
        <strain evidence="1">E1834</strain>
    </source>
</reference>
<dbReference type="Proteomes" id="UP001497535">
    <property type="component" value="Unassembled WGS sequence"/>
</dbReference>
<accession>A0ACB0ZAY9</accession>
<evidence type="ECO:0000313" key="1">
    <source>
        <dbReference type="EMBL" id="CAK5075734.1"/>
    </source>
</evidence>